<dbReference type="GO" id="GO:0032259">
    <property type="term" value="P:methylation"/>
    <property type="evidence" value="ECO:0007669"/>
    <property type="project" value="UniProtKB-KW"/>
</dbReference>
<dbReference type="PANTHER" id="PTHR43861">
    <property type="entry name" value="TRANS-ACONITATE 2-METHYLTRANSFERASE-RELATED"/>
    <property type="match status" value="1"/>
</dbReference>
<dbReference type="STRING" id="375451.RD1_4180"/>
<sequence length="221" mass="23736">MFYPVPANKALMERPMETQLFWDRIAPKYARKPVDDPDAYEEKLALAASLLRPSDRVLEIGCGTGTTALRLAPSVMHYTATDGARAMIGIADAKLGPGAPANVSFHHADAGDQIAGAPFDAVCAFSLLHLVEDLPDVLAAVNTQLKPGGLFLSKTVCTKAAAWPIRALIPTLTALRFAPPVTPLSEAELVRFLKDAGFTVERKIHLGTKRMSPIIVARKPA</sequence>
<dbReference type="AlphaFoldDB" id="Q160H5"/>
<evidence type="ECO:0000313" key="1">
    <source>
        <dbReference type="EMBL" id="ABG33618.1"/>
    </source>
</evidence>
<keyword evidence="1" id="KW-0489">Methyltransferase</keyword>
<dbReference type="Proteomes" id="UP000007029">
    <property type="component" value="Chromosome"/>
</dbReference>
<proteinExistence type="predicted"/>
<dbReference type="Pfam" id="PF13489">
    <property type="entry name" value="Methyltransf_23"/>
    <property type="match status" value="1"/>
</dbReference>
<keyword evidence="1" id="KW-0808">Transferase</keyword>
<evidence type="ECO:0000313" key="2">
    <source>
        <dbReference type="Proteomes" id="UP000007029"/>
    </source>
</evidence>
<dbReference type="EMBL" id="CP000362">
    <property type="protein sequence ID" value="ABG33618.1"/>
    <property type="molecule type" value="Genomic_DNA"/>
</dbReference>
<dbReference type="SUPFAM" id="SSF53335">
    <property type="entry name" value="S-adenosyl-L-methionine-dependent methyltransferases"/>
    <property type="match status" value="1"/>
</dbReference>
<accession>Q160H5</accession>
<gene>
    <name evidence="1" type="ordered locus">RD1_4180</name>
</gene>
<dbReference type="GO" id="GO:0008168">
    <property type="term" value="F:methyltransferase activity"/>
    <property type="evidence" value="ECO:0007669"/>
    <property type="project" value="UniProtKB-KW"/>
</dbReference>
<reference evidence="1 2" key="1">
    <citation type="journal article" date="2007" name="J. Bacteriol.">
        <title>The complete genome sequence of Roseobacter denitrificans reveals a mixotrophic rather than photosynthetic metabolism.</title>
        <authorList>
            <person name="Swingley W.D."/>
            <person name="Sadekar S."/>
            <person name="Mastrian S.D."/>
            <person name="Matthies H.J."/>
            <person name="Hao J."/>
            <person name="Ramos H."/>
            <person name="Acharya C.R."/>
            <person name="Conrad A.L."/>
            <person name="Taylor H.L."/>
            <person name="Dejesa L.C."/>
            <person name="Shah M.K."/>
            <person name="O'huallachain M.E."/>
            <person name="Lince M.T."/>
            <person name="Blankenship R.E."/>
            <person name="Beatty J.T."/>
            <person name="Touchman J.W."/>
        </authorList>
    </citation>
    <scope>NUCLEOTIDE SEQUENCE [LARGE SCALE GENOMIC DNA]</scope>
    <source>
        <strain evidence="2">ATCC 33942 / OCh 114</strain>
    </source>
</reference>
<protein>
    <submittedName>
        <fullName evidence="1">Methyltransferase, putative</fullName>
    </submittedName>
</protein>
<name>Q160H5_ROSDO</name>
<dbReference type="Gene3D" id="3.40.50.150">
    <property type="entry name" value="Vaccinia Virus protein VP39"/>
    <property type="match status" value="1"/>
</dbReference>
<keyword evidence="2" id="KW-1185">Reference proteome</keyword>
<dbReference type="HOGENOM" id="CLU_037990_15_0_5"/>
<organism evidence="1 2">
    <name type="scientific">Roseobacter denitrificans (strain ATCC 33942 / OCh 114)</name>
    <name type="common">Erythrobacter sp. (strain OCh 114)</name>
    <name type="synonym">Roseobacter denitrificans</name>
    <dbReference type="NCBI Taxonomy" id="375451"/>
    <lineage>
        <taxon>Bacteria</taxon>
        <taxon>Pseudomonadati</taxon>
        <taxon>Pseudomonadota</taxon>
        <taxon>Alphaproteobacteria</taxon>
        <taxon>Rhodobacterales</taxon>
        <taxon>Roseobacteraceae</taxon>
        <taxon>Roseobacter</taxon>
    </lineage>
</organism>
<dbReference type="eggNOG" id="COG2226">
    <property type="taxonomic scope" value="Bacteria"/>
</dbReference>
<dbReference type="InterPro" id="IPR029063">
    <property type="entry name" value="SAM-dependent_MTases_sf"/>
</dbReference>
<dbReference type="KEGG" id="rde:RD1_4180"/>
<dbReference type="CDD" id="cd02440">
    <property type="entry name" value="AdoMet_MTases"/>
    <property type="match status" value="1"/>
</dbReference>